<dbReference type="CDD" id="cd00118">
    <property type="entry name" value="LysM"/>
    <property type="match status" value="1"/>
</dbReference>
<evidence type="ECO:0000256" key="1">
    <source>
        <dbReference type="ARBA" id="ARBA00023239"/>
    </source>
</evidence>
<dbReference type="SUPFAM" id="SSF54106">
    <property type="entry name" value="LysM domain"/>
    <property type="match status" value="1"/>
</dbReference>
<dbReference type="InterPro" id="IPR034718">
    <property type="entry name" value="RlpA"/>
</dbReference>
<dbReference type="EMBL" id="PFEF01000006">
    <property type="protein sequence ID" value="PJE64425.1"/>
    <property type="molecule type" value="Genomic_DNA"/>
</dbReference>
<dbReference type="InterPro" id="IPR036779">
    <property type="entry name" value="LysM_dom_sf"/>
</dbReference>
<dbReference type="InterPro" id="IPR018392">
    <property type="entry name" value="LysM"/>
</dbReference>
<dbReference type="InterPro" id="IPR036908">
    <property type="entry name" value="RlpA-like_sf"/>
</dbReference>
<dbReference type="HAMAP" id="MF_02071">
    <property type="entry name" value="RlpA"/>
    <property type="match status" value="1"/>
</dbReference>
<evidence type="ECO:0000313" key="7">
    <source>
        <dbReference type="Proteomes" id="UP000229098"/>
    </source>
</evidence>
<organism evidence="6 7">
    <name type="scientific">Candidatus Ryanbacteria bacterium CG10_big_fil_rev_8_21_14_0_10_43_42</name>
    <dbReference type="NCBI Taxonomy" id="1974864"/>
    <lineage>
        <taxon>Bacteria</taxon>
        <taxon>Candidatus Ryaniibacteriota</taxon>
    </lineage>
</organism>
<evidence type="ECO:0000313" key="6">
    <source>
        <dbReference type="EMBL" id="PJE64425.1"/>
    </source>
</evidence>
<dbReference type="Pfam" id="PF01476">
    <property type="entry name" value="LysM"/>
    <property type="match status" value="1"/>
</dbReference>
<dbReference type="NCBIfam" id="TIGR00413">
    <property type="entry name" value="rlpA"/>
    <property type="match status" value="1"/>
</dbReference>
<dbReference type="InterPro" id="IPR012997">
    <property type="entry name" value="RplA"/>
</dbReference>
<dbReference type="GO" id="GO:0008932">
    <property type="term" value="F:lytic endotransglycosylase activity"/>
    <property type="evidence" value="ECO:0007669"/>
    <property type="project" value="UniProtKB-UniRule"/>
</dbReference>
<evidence type="ECO:0000256" key="4">
    <source>
        <dbReference type="RuleBase" id="RU003495"/>
    </source>
</evidence>
<comment type="caution">
    <text evidence="6">The sequence shown here is derived from an EMBL/GenBank/DDBJ whole genome shotgun (WGS) entry which is preliminary data.</text>
</comment>
<dbReference type="PROSITE" id="PS51782">
    <property type="entry name" value="LYSM"/>
    <property type="match status" value="1"/>
</dbReference>
<keyword evidence="2 3" id="KW-0961">Cell wall biogenesis/degradation</keyword>
<proteinExistence type="inferred from homology"/>
<keyword evidence="1 3" id="KW-0456">Lyase</keyword>
<dbReference type="InterPro" id="IPR009009">
    <property type="entry name" value="RlpA-like_DPBB"/>
</dbReference>
<dbReference type="Pfam" id="PF03330">
    <property type="entry name" value="DPBB_1"/>
    <property type="match status" value="1"/>
</dbReference>
<reference evidence="7" key="1">
    <citation type="submission" date="2017-09" db="EMBL/GenBank/DDBJ databases">
        <title>Depth-based differentiation of microbial function through sediment-hosted aquifers and enrichment of novel symbionts in the deep terrestrial subsurface.</title>
        <authorList>
            <person name="Probst A.J."/>
            <person name="Ladd B."/>
            <person name="Jarett J.K."/>
            <person name="Geller-Mcgrath D.E."/>
            <person name="Sieber C.M.K."/>
            <person name="Emerson J.B."/>
            <person name="Anantharaman K."/>
            <person name="Thomas B.C."/>
            <person name="Malmstrom R."/>
            <person name="Stieglmeier M."/>
            <person name="Klingl A."/>
            <person name="Woyke T."/>
            <person name="Ryan C.M."/>
            <person name="Banfield J.F."/>
        </authorList>
    </citation>
    <scope>NUCLEOTIDE SEQUENCE [LARGE SCALE GENOMIC DNA]</scope>
</reference>
<dbReference type="CDD" id="cd22268">
    <property type="entry name" value="DPBB_RlpA-like"/>
    <property type="match status" value="1"/>
</dbReference>
<dbReference type="SUPFAM" id="SSF50685">
    <property type="entry name" value="Barwin-like endoglucanases"/>
    <property type="match status" value="1"/>
</dbReference>
<gene>
    <name evidence="3" type="primary">rlpA</name>
    <name evidence="6" type="ORF">COU90_03185</name>
</gene>
<dbReference type="GO" id="GO:0000270">
    <property type="term" value="P:peptidoglycan metabolic process"/>
    <property type="evidence" value="ECO:0007669"/>
    <property type="project" value="UniProtKB-UniRule"/>
</dbReference>
<dbReference type="Gene3D" id="3.10.350.10">
    <property type="entry name" value="LysM domain"/>
    <property type="match status" value="1"/>
</dbReference>
<evidence type="ECO:0000256" key="3">
    <source>
        <dbReference type="HAMAP-Rule" id="MF_02071"/>
    </source>
</evidence>
<protein>
    <recommendedName>
        <fullName evidence="3">Probable endolytic peptidoglycan transglycosylase RlpA</fullName>
        <ecNumber evidence="3">4.2.2.-</ecNumber>
    </recommendedName>
</protein>
<name>A0A2M8KWW8_9BACT</name>
<dbReference type="Gene3D" id="2.40.40.10">
    <property type="entry name" value="RlpA-like domain"/>
    <property type="match status" value="1"/>
</dbReference>
<comment type="function">
    <text evidence="3">Lytic transglycosylase with a strong preference for naked glycan strands that lack stem peptides.</text>
</comment>
<dbReference type="PANTHER" id="PTHR34183:SF1">
    <property type="entry name" value="ENDOLYTIC PEPTIDOGLYCAN TRANSGLYCOSYLASE RLPA"/>
    <property type="match status" value="1"/>
</dbReference>
<dbReference type="EC" id="4.2.2.-" evidence="3"/>
<dbReference type="AlphaFoldDB" id="A0A2M8KWW8"/>
<dbReference type="Proteomes" id="UP000229098">
    <property type="component" value="Unassembled WGS sequence"/>
</dbReference>
<accession>A0A2M8KWW8</accession>
<sequence>MNENKTILRNCRGTCITYSKQSQFSRKVLAGFFGVSTFLQNILLPVPAPEDLQKEIENVVAYIESSTPKPIGEHYTIVESFDYTVEDGDNIHSIARDLKKENIWVTPKQIIEWNNLNGPRYYLDPGRIIKINKLSWDKQIVEASWYGPGFQGRPMANTKIFDQNDIVAAHMHLPLNMKVRVTNLENGKSLVIPITDRGNFEKYNRGIDLSKQAAKELGYQGAGVTQVLIEPLHTL</sequence>
<dbReference type="GO" id="GO:0071555">
    <property type="term" value="P:cell wall organization"/>
    <property type="evidence" value="ECO:0007669"/>
    <property type="project" value="UniProtKB-KW"/>
</dbReference>
<comment type="similarity">
    <text evidence="3 4">Belongs to the RlpA family.</text>
</comment>
<dbReference type="PANTHER" id="PTHR34183">
    <property type="entry name" value="ENDOLYTIC PEPTIDOGLYCAN TRANSGLYCOSYLASE RLPA"/>
    <property type="match status" value="1"/>
</dbReference>
<feature type="domain" description="LysM" evidence="5">
    <location>
        <begin position="81"/>
        <end position="131"/>
    </location>
</feature>
<evidence type="ECO:0000256" key="2">
    <source>
        <dbReference type="ARBA" id="ARBA00023316"/>
    </source>
</evidence>
<evidence type="ECO:0000259" key="5">
    <source>
        <dbReference type="PROSITE" id="PS51782"/>
    </source>
</evidence>